<name>A0AAI8VSX3_9PEZI</name>
<feature type="signal peptide" evidence="1">
    <location>
        <begin position="1"/>
        <end position="21"/>
    </location>
</feature>
<accession>A0AAI8VSX3</accession>
<proteinExistence type="predicted"/>
<feature type="chain" id="PRO_5042479175" evidence="1">
    <location>
        <begin position="22"/>
        <end position="90"/>
    </location>
</feature>
<organism evidence="2 3">
    <name type="scientific">Anthostomella pinea</name>
    <dbReference type="NCBI Taxonomy" id="933095"/>
    <lineage>
        <taxon>Eukaryota</taxon>
        <taxon>Fungi</taxon>
        <taxon>Dikarya</taxon>
        <taxon>Ascomycota</taxon>
        <taxon>Pezizomycotina</taxon>
        <taxon>Sordariomycetes</taxon>
        <taxon>Xylariomycetidae</taxon>
        <taxon>Xylariales</taxon>
        <taxon>Xylariaceae</taxon>
        <taxon>Anthostomella</taxon>
    </lineage>
</organism>
<gene>
    <name evidence="2" type="ORF">KHLLAP_LOCUS10602</name>
</gene>
<reference evidence="2" key="1">
    <citation type="submission" date="2023-10" db="EMBL/GenBank/DDBJ databases">
        <authorList>
            <person name="Hackl T."/>
        </authorList>
    </citation>
    <scope>NUCLEOTIDE SEQUENCE</scope>
</reference>
<evidence type="ECO:0000313" key="3">
    <source>
        <dbReference type="Proteomes" id="UP001295740"/>
    </source>
</evidence>
<keyword evidence="1" id="KW-0732">Signal</keyword>
<dbReference type="Proteomes" id="UP001295740">
    <property type="component" value="Unassembled WGS sequence"/>
</dbReference>
<dbReference type="EMBL" id="CAUWAG010000013">
    <property type="protein sequence ID" value="CAJ2510134.1"/>
    <property type="molecule type" value="Genomic_DNA"/>
</dbReference>
<evidence type="ECO:0000313" key="2">
    <source>
        <dbReference type="EMBL" id="CAJ2510134.1"/>
    </source>
</evidence>
<dbReference type="AlphaFoldDB" id="A0AAI8VSX3"/>
<evidence type="ECO:0000256" key="1">
    <source>
        <dbReference type="SAM" id="SignalP"/>
    </source>
</evidence>
<comment type="caution">
    <text evidence="2">The sequence shown here is derived from an EMBL/GenBank/DDBJ whole genome shotgun (WGS) entry which is preliminary data.</text>
</comment>
<sequence>MLVFRIAAVAITALLSTPALACQCNTGGTINDVQTVYCCGQLGGTATGGNQCEAASISEHLSNFRSCCGGGSDCDFPKEKRDGFETVVVN</sequence>
<keyword evidence="3" id="KW-1185">Reference proteome</keyword>
<protein>
    <submittedName>
        <fullName evidence="2">Uu.00g060340.m01.CDS01</fullName>
    </submittedName>
</protein>